<dbReference type="EMBL" id="LT934120">
    <property type="protein sequence ID" value="VAI29479.1"/>
    <property type="molecule type" value="Genomic_DNA"/>
</dbReference>
<keyword evidence="1" id="KW-0732">Signal</keyword>
<dbReference type="InterPro" id="IPR012337">
    <property type="entry name" value="RNaseH-like_sf"/>
</dbReference>
<gene>
    <name evidence="3" type="ORF">TRITD_5Bv1G071440</name>
</gene>
<dbReference type="SUPFAM" id="SSF53098">
    <property type="entry name" value="Ribonuclease H-like"/>
    <property type="match status" value="1"/>
</dbReference>
<protein>
    <recommendedName>
        <fullName evidence="2">Piwi domain-containing protein</fullName>
    </recommendedName>
</protein>
<proteinExistence type="predicted"/>
<dbReference type="PANTHER" id="PTHR22891">
    <property type="entry name" value="EUKARYOTIC TRANSLATION INITIATION FACTOR 2C"/>
    <property type="match status" value="1"/>
</dbReference>
<dbReference type="InterPro" id="IPR003165">
    <property type="entry name" value="Piwi"/>
</dbReference>
<sequence length="239" mass="26999">MSVILIMEKDVLVLLLQLVVASQDWPEVTNYAGLVRRQARHEEIIQGLFNENDCGSGRISGGMIKEHLISFMRSTGHIPRRIIFYRDVVSKGRLNMVIEHELSAIKKKQHHTRLFAGNYGVGSTIFESGNVLPGTVVDKEICHPTDFDFYLCSHAGTKGVSRPVRYHVLWDENNFTANALLILTNHLCYTDARCTSSVSIVPPVHYAHLLASRARLYIGYKGNLPDIKDNVKKRGMFFC</sequence>
<dbReference type="SMART" id="SM00950">
    <property type="entry name" value="Piwi"/>
    <property type="match status" value="1"/>
</dbReference>
<evidence type="ECO:0000256" key="1">
    <source>
        <dbReference type="SAM" id="SignalP"/>
    </source>
</evidence>
<dbReference type="AlphaFoldDB" id="A0A9R0X3N9"/>
<dbReference type="Gramene" id="TRITD5Bv1G071440.2">
    <property type="protein sequence ID" value="TRITD5Bv1G071440.2"/>
    <property type="gene ID" value="TRITD5Bv1G071440"/>
</dbReference>
<feature type="chain" id="PRO_5040266248" description="Piwi domain-containing protein" evidence="1">
    <location>
        <begin position="22"/>
        <end position="239"/>
    </location>
</feature>
<feature type="domain" description="Piwi" evidence="2">
    <location>
        <begin position="19"/>
        <end position="219"/>
    </location>
</feature>
<dbReference type="Proteomes" id="UP000324705">
    <property type="component" value="Chromosome 5B"/>
</dbReference>
<feature type="signal peptide" evidence="1">
    <location>
        <begin position="1"/>
        <end position="21"/>
    </location>
</feature>
<keyword evidence="4" id="KW-1185">Reference proteome</keyword>
<evidence type="ECO:0000259" key="2">
    <source>
        <dbReference type="PROSITE" id="PS50822"/>
    </source>
</evidence>
<evidence type="ECO:0000313" key="4">
    <source>
        <dbReference type="Proteomes" id="UP000324705"/>
    </source>
</evidence>
<dbReference type="Gene3D" id="3.30.420.10">
    <property type="entry name" value="Ribonuclease H-like superfamily/Ribonuclease H"/>
    <property type="match status" value="2"/>
</dbReference>
<dbReference type="GO" id="GO:0003676">
    <property type="term" value="F:nucleic acid binding"/>
    <property type="evidence" value="ECO:0007669"/>
    <property type="project" value="InterPro"/>
</dbReference>
<accession>A0A9R0X3N9</accession>
<name>A0A9R0X3N9_TRITD</name>
<evidence type="ECO:0000313" key="3">
    <source>
        <dbReference type="EMBL" id="VAI29479.1"/>
    </source>
</evidence>
<organism evidence="3 4">
    <name type="scientific">Triticum turgidum subsp. durum</name>
    <name type="common">Durum wheat</name>
    <name type="synonym">Triticum durum</name>
    <dbReference type="NCBI Taxonomy" id="4567"/>
    <lineage>
        <taxon>Eukaryota</taxon>
        <taxon>Viridiplantae</taxon>
        <taxon>Streptophyta</taxon>
        <taxon>Embryophyta</taxon>
        <taxon>Tracheophyta</taxon>
        <taxon>Spermatophyta</taxon>
        <taxon>Magnoliopsida</taxon>
        <taxon>Liliopsida</taxon>
        <taxon>Poales</taxon>
        <taxon>Poaceae</taxon>
        <taxon>BOP clade</taxon>
        <taxon>Pooideae</taxon>
        <taxon>Triticodae</taxon>
        <taxon>Triticeae</taxon>
        <taxon>Triticinae</taxon>
        <taxon>Triticum</taxon>
    </lineage>
</organism>
<reference evidence="3 4" key="1">
    <citation type="submission" date="2017-09" db="EMBL/GenBank/DDBJ databases">
        <authorList>
            <consortium name="International Durum Wheat Genome Sequencing Consortium (IDWGSC)"/>
            <person name="Milanesi L."/>
        </authorList>
    </citation>
    <scope>NUCLEOTIDE SEQUENCE [LARGE SCALE GENOMIC DNA]</scope>
    <source>
        <strain evidence="4">cv. Svevo</strain>
    </source>
</reference>
<dbReference type="Pfam" id="PF02171">
    <property type="entry name" value="Piwi"/>
    <property type="match status" value="1"/>
</dbReference>
<dbReference type="InterPro" id="IPR036397">
    <property type="entry name" value="RNaseH_sf"/>
</dbReference>
<dbReference type="PROSITE" id="PS50822">
    <property type="entry name" value="PIWI"/>
    <property type="match status" value="1"/>
</dbReference>